<sequence length="190" mass="21189">MSPYNALTMRISSIFMTVCPLLSFRMNFSVLPGDLSNSTFTTIRPSGLGMSIFTMTFGAVSNLTALGILAKSRVRRKAQYVNTKSENSFARRPSTASSTSVFCSLDVEMMVQLAVLTVVSCVCWSPFLIHILVLQSNEASIRNSLKGPDRFLLLGLRMASWNQILDPWVYILLRRTVLFRICCGRSLTNL</sequence>
<evidence type="ECO:0000256" key="2">
    <source>
        <dbReference type="ARBA" id="ARBA00022475"/>
    </source>
</evidence>
<feature type="transmembrane region" description="Helical" evidence="10">
    <location>
        <begin position="48"/>
        <end position="70"/>
    </location>
</feature>
<dbReference type="GO" id="GO:0005886">
    <property type="term" value="C:plasma membrane"/>
    <property type="evidence" value="ECO:0007669"/>
    <property type="project" value="UniProtKB-SubCell"/>
</dbReference>
<feature type="transmembrane region" description="Helical" evidence="10">
    <location>
        <begin position="7"/>
        <end position="28"/>
    </location>
</feature>
<evidence type="ECO:0000256" key="5">
    <source>
        <dbReference type="ARBA" id="ARBA00023040"/>
    </source>
</evidence>
<dbReference type="Gene3D" id="1.20.1070.10">
    <property type="entry name" value="Rhodopsin 7-helix transmembrane proteins"/>
    <property type="match status" value="1"/>
</dbReference>
<dbReference type="GO" id="GO:0004957">
    <property type="term" value="F:prostaglandin E receptor activity"/>
    <property type="evidence" value="ECO:0007669"/>
    <property type="project" value="TreeGrafter"/>
</dbReference>
<dbReference type="SUPFAM" id="SSF81321">
    <property type="entry name" value="Family A G protein-coupled receptor-like"/>
    <property type="match status" value="1"/>
</dbReference>
<keyword evidence="8" id="KW-0325">Glycoprotein</keyword>
<evidence type="ECO:0000256" key="10">
    <source>
        <dbReference type="SAM" id="Phobius"/>
    </source>
</evidence>
<evidence type="ECO:0000256" key="6">
    <source>
        <dbReference type="ARBA" id="ARBA00023136"/>
    </source>
</evidence>
<keyword evidence="3 10" id="KW-0812">Transmembrane</keyword>
<proteinExistence type="predicted"/>
<dbReference type="InterPro" id="IPR008365">
    <property type="entry name" value="Prostanoid_rcpt"/>
</dbReference>
<evidence type="ECO:0000256" key="1">
    <source>
        <dbReference type="ARBA" id="ARBA00004651"/>
    </source>
</evidence>
<keyword evidence="4 10" id="KW-1133">Transmembrane helix</keyword>
<evidence type="ECO:0000256" key="4">
    <source>
        <dbReference type="ARBA" id="ARBA00022989"/>
    </source>
</evidence>
<keyword evidence="5" id="KW-0297">G-protein coupled receptor</keyword>
<dbReference type="GO" id="GO:0007189">
    <property type="term" value="P:adenylate cyclase-activating G protein-coupled receptor signaling pathway"/>
    <property type="evidence" value="ECO:0007669"/>
    <property type="project" value="TreeGrafter"/>
</dbReference>
<dbReference type="PANTHER" id="PTHR11866:SF33">
    <property type="entry name" value="THROMBOXANE A2 RECEPTOR"/>
    <property type="match status" value="1"/>
</dbReference>
<dbReference type="GO" id="GO:0007204">
    <property type="term" value="P:positive regulation of cytosolic calcium ion concentration"/>
    <property type="evidence" value="ECO:0007669"/>
    <property type="project" value="TreeGrafter"/>
</dbReference>
<evidence type="ECO:0000313" key="11">
    <source>
        <dbReference type="EMBL" id="KAK7940445.1"/>
    </source>
</evidence>
<protein>
    <submittedName>
        <fullName evidence="11">Uncharacterized protein</fullName>
    </submittedName>
</protein>
<evidence type="ECO:0000256" key="3">
    <source>
        <dbReference type="ARBA" id="ARBA00022692"/>
    </source>
</evidence>
<keyword evidence="7" id="KW-0675">Receptor</keyword>
<dbReference type="Proteomes" id="UP001460270">
    <property type="component" value="Unassembled WGS sequence"/>
</dbReference>
<keyword evidence="6 10" id="KW-0472">Membrane</keyword>
<comment type="caution">
    <text evidence="11">The sequence shown here is derived from an EMBL/GenBank/DDBJ whole genome shotgun (WGS) entry which is preliminary data.</text>
</comment>
<dbReference type="PANTHER" id="PTHR11866">
    <property type="entry name" value="G-PROTEIN COUPLED RECEPTOR FAMILY 1 MEMBER"/>
    <property type="match status" value="1"/>
</dbReference>
<evidence type="ECO:0000256" key="9">
    <source>
        <dbReference type="ARBA" id="ARBA00023224"/>
    </source>
</evidence>
<comment type="subcellular location">
    <subcellularLocation>
        <location evidence="1">Cell membrane</location>
        <topology evidence="1">Multi-pass membrane protein</topology>
    </subcellularLocation>
</comment>
<keyword evidence="9" id="KW-0807">Transducer</keyword>
<dbReference type="AlphaFoldDB" id="A0AAW0Q5X6"/>
<dbReference type="GO" id="GO:0006954">
    <property type="term" value="P:inflammatory response"/>
    <property type="evidence" value="ECO:0007669"/>
    <property type="project" value="TreeGrafter"/>
</dbReference>
<name>A0AAW0Q5X6_9GOBI</name>
<evidence type="ECO:0000256" key="8">
    <source>
        <dbReference type="ARBA" id="ARBA00023180"/>
    </source>
</evidence>
<organism evidence="11 12">
    <name type="scientific">Mugilogobius chulae</name>
    <name type="common">yellowstripe goby</name>
    <dbReference type="NCBI Taxonomy" id="88201"/>
    <lineage>
        <taxon>Eukaryota</taxon>
        <taxon>Metazoa</taxon>
        <taxon>Chordata</taxon>
        <taxon>Craniata</taxon>
        <taxon>Vertebrata</taxon>
        <taxon>Euteleostomi</taxon>
        <taxon>Actinopterygii</taxon>
        <taxon>Neopterygii</taxon>
        <taxon>Teleostei</taxon>
        <taxon>Neoteleostei</taxon>
        <taxon>Acanthomorphata</taxon>
        <taxon>Gobiaria</taxon>
        <taxon>Gobiiformes</taxon>
        <taxon>Gobioidei</taxon>
        <taxon>Gobiidae</taxon>
        <taxon>Gobionellinae</taxon>
        <taxon>Mugilogobius</taxon>
    </lineage>
</organism>
<evidence type="ECO:0000313" key="12">
    <source>
        <dbReference type="Proteomes" id="UP001460270"/>
    </source>
</evidence>
<gene>
    <name evidence="11" type="ORF">WMY93_003771</name>
</gene>
<reference evidence="12" key="1">
    <citation type="submission" date="2024-04" db="EMBL/GenBank/DDBJ databases">
        <title>Salinicola lusitanus LLJ914,a marine bacterium isolated from the Okinawa Trough.</title>
        <authorList>
            <person name="Li J."/>
        </authorList>
    </citation>
    <scope>NUCLEOTIDE SEQUENCE [LARGE SCALE GENOMIC DNA]</scope>
</reference>
<keyword evidence="2" id="KW-1003">Cell membrane</keyword>
<accession>A0AAW0Q5X6</accession>
<evidence type="ECO:0000256" key="7">
    <source>
        <dbReference type="ARBA" id="ARBA00023170"/>
    </source>
</evidence>
<keyword evidence="12" id="KW-1185">Reference proteome</keyword>
<dbReference type="EMBL" id="JBBPFD010000002">
    <property type="protein sequence ID" value="KAK7940445.1"/>
    <property type="molecule type" value="Genomic_DNA"/>
</dbReference>